<gene>
    <name evidence="2" type="ORF">COCON_G00214790</name>
</gene>
<dbReference type="AlphaFoldDB" id="A0A9Q1HMA7"/>
<name>A0A9Q1HMA7_CONCO</name>
<organism evidence="2 3">
    <name type="scientific">Conger conger</name>
    <name type="common">Conger eel</name>
    <name type="synonym">Muraena conger</name>
    <dbReference type="NCBI Taxonomy" id="82655"/>
    <lineage>
        <taxon>Eukaryota</taxon>
        <taxon>Metazoa</taxon>
        <taxon>Chordata</taxon>
        <taxon>Craniata</taxon>
        <taxon>Vertebrata</taxon>
        <taxon>Euteleostomi</taxon>
        <taxon>Actinopterygii</taxon>
        <taxon>Neopterygii</taxon>
        <taxon>Teleostei</taxon>
        <taxon>Anguilliformes</taxon>
        <taxon>Congridae</taxon>
        <taxon>Conger</taxon>
    </lineage>
</organism>
<dbReference type="OrthoDB" id="10478916at2759"/>
<evidence type="ECO:0000313" key="2">
    <source>
        <dbReference type="EMBL" id="KAJ8252167.1"/>
    </source>
</evidence>
<sequence length="71" mass="7987">MEQHRSRELRTNGSADEHGTEQPQRGSRDERGYERTGERHTLTRICGTQSAQQTPPHAVGRGTSGETDRLQ</sequence>
<proteinExistence type="predicted"/>
<dbReference type="Proteomes" id="UP001152803">
    <property type="component" value="Unassembled WGS sequence"/>
</dbReference>
<feature type="compositionally biased region" description="Polar residues" evidence="1">
    <location>
        <begin position="46"/>
        <end position="55"/>
    </location>
</feature>
<accession>A0A9Q1HMA7</accession>
<evidence type="ECO:0000313" key="3">
    <source>
        <dbReference type="Proteomes" id="UP001152803"/>
    </source>
</evidence>
<evidence type="ECO:0000256" key="1">
    <source>
        <dbReference type="SAM" id="MobiDB-lite"/>
    </source>
</evidence>
<feature type="region of interest" description="Disordered" evidence="1">
    <location>
        <begin position="1"/>
        <end position="71"/>
    </location>
</feature>
<reference evidence="2" key="1">
    <citation type="journal article" date="2023" name="Science">
        <title>Genome structures resolve the early diversification of teleost fishes.</title>
        <authorList>
            <person name="Parey E."/>
            <person name="Louis A."/>
            <person name="Montfort J."/>
            <person name="Bouchez O."/>
            <person name="Roques C."/>
            <person name="Iampietro C."/>
            <person name="Lluch J."/>
            <person name="Castinel A."/>
            <person name="Donnadieu C."/>
            <person name="Desvignes T."/>
            <person name="Floi Bucao C."/>
            <person name="Jouanno E."/>
            <person name="Wen M."/>
            <person name="Mejri S."/>
            <person name="Dirks R."/>
            <person name="Jansen H."/>
            <person name="Henkel C."/>
            <person name="Chen W.J."/>
            <person name="Zahm M."/>
            <person name="Cabau C."/>
            <person name="Klopp C."/>
            <person name="Thompson A.W."/>
            <person name="Robinson-Rechavi M."/>
            <person name="Braasch I."/>
            <person name="Lecointre G."/>
            <person name="Bobe J."/>
            <person name="Postlethwait J.H."/>
            <person name="Berthelot C."/>
            <person name="Roest Crollius H."/>
            <person name="Guiguen Y."/>
        </authorList>
    </citation>
    <scope>NUCLEOTIDE SEQUENCE</scope>
    <source>
        <strain evidence="2">Concon-B</strain>
    </source>
</reference>
<comment type="caution">
    <text evidence="2">The sequence shown here is derived from an EMBL/GenBank/DDBJ whole genome shotgun (WGS) entry which is preliminary data.</text>
</comment>
<feature type="compositionally biased region" description="Basic and acidic residues" evidence="1">
    <location>
        <begin position="1"/>
        <end position="41"/>
    </location>
</feature>
<dbReference type="EMBL" id="JAFJMO010000017">
    <property type="protein sequence ID" value="KAJ8252167.1"/>
    <property type="molecule type" value="Genomic_DNA"/>
</dbReference>
<protein>
    <submittedName>
        <fullName evidence="2">Uncharacterized protein</fullName>
    </submittedName>
</protein>
<keyword evidence="3" id="KW-1185">Reference proteome</keyword>